<dbReference type="Proteomes" id="UP000321798">
    <property type="component" value="Unassembled WGS sequence"/>
</dbReference>
<evidence type="ECO:0000256" key="2">
    <source>
        <dbReference type="SAM" id="Phobius"/>
    </source>
</evidence>
<evidence type="ECO:0000313" key="4">
    <source>
        <dbReference type="Proteomes" id="UP000321798"/>
    </source>
</evidence>
<evidence type="ECO:0000256" key="1">
    <source>
        <dbReference type="SAM" id="MobiDB-lite"/>
    </source>
</evidence>
<keyword evidence="2" id="KW-1133">Transmembrane helix</keyword>
<dbReference type="RefSeq" id="WP_179561776.1">
    <property type="nucleotide sequence ID" value="NZ_BAABBJ010000002.1"/>
</dbReference>
<proteinExistence type="predicted"/>
<name>A0A512PFQ3_9CELL</name>
<reference evidence="3 4" key="1">
    <citation type="submission" date="2019-07" db="EMBL/GenBank/DDBJ databases">
        <title>Whole genome shotgun sequence of Cellulomonas soli NBRC 109434.</title>
        <authorList>
            <person name="Hosoyama A."/>
            <person name="Uohara A."/>
            <person name="Ohji S."/>
            <person name="Ichikawa N."/>
        </authorList>
    </citation>
    <scope>NUCLEOTIDE SEQUENCE [LARGE SCALE GENOMIC DNA]</scope>
    <source>
        <strain evidence="3 4">NBRC 109434</strain>
    </source>
</reference>
<evidence type="ECO:0000313" key="3">
    <source>
        <dbReference type="EMBL" id="GEP69982.1"/>
    </source>
</evidence>
<keyword evidence="2" id="KW-0472">Membrane</keyword>
<comment type="caution">
    <text evidence="3">The sequence shown here is derived from an EMBL/GenBank/DDBJ whole genome shotgun (WGS) entry which is preliminary data.</text>
</comment>
<organism evidence="3 4">
    <name type="scientific">Cellulomonas soli</name>
    <dbReference type="NCBI Taxonomy" id="931535"/>
    <lineage>
        <taxon>Bacteria</taxon>
        <taxon>Bacillati</taxon>
        <taxon>Actinomycetota</taxon>
        <taxon>Actinomycetes</taxon>
        <taxon>Micrococcales</taxon>
        <taxon>Cellulomonadaceae</taxon>
        <taxon>Cellulomonas</taxon>
    </lineage>
</organism>
<feature type="transmembrane region" description="Helical" evidence="2">
    <location>
        <begin position="21"/>
        <end position="42"/>
    </location>
</feature>
<feature type="compositionally biased region" description="Gly residues" evidence="1">
    <location>
        <begin position="277"/>
        <end position="295"/>
    </location>
</feature>
<sequence length="747" mass="77179">MTGRRADGARPARHGAGRLGVWLLAGVLIVAAGVSAAVVGYASDAKVRIDEVALDGEGTTLGAAQDTVQVHPGELLYSSWDGSQHLQRDGGSVIALDTGALVRFEDQRLLLTTDAVAVAPDGRPTALDARTVLTHGDDGYTVADGTAVSSQSVLRLGTRRYYLPAAATVWVDDVAKGTTTDTQILVDRSGSATLLSGDGSRHRYLGHIVLVVDAEHVLDVSAELYRSDGVDIDLTSFGGTDNAMSVLDETPTPQATPSAADAVPDTTAEDADSSAGSGSGSGSGAGSGTGTGTGNATGTASSGADGPTLAQIEELRALLDAIAQYNDAHADGRQVPQVALTGIEVQATSVSASVTLLDPTTTLVGAPQLELKDAQGSVVHAVDLEPGTSRVVLDALMPGTDYSLALRLSYDLQDGAGVVELAAAQESTFRTLTVSALYTTSAVKSDSFTVTTSLDTPVRGVGSAQITLHKAGGFLGFGAKDLGPFTLPVEDLVTAGAATLRLTDLEPESTYTVRAQLTLTDGTVLDLGTSAQVVTPAATRLSTATLSVTAWNTLLVQYDWSSEEYTLTDAEVQLDDSRLFADPVPVSVLRRSAGEIEVLPDLPFAADQRTIAGELVLTASDGQDTRTFRYDLDRVPFTSDATLALDISETIDPQVRVSMTLPGWSAADAPRVALQSRALGAAADVAWTTIEPELVLTAGGGGVFTGSAGFAPEDRQFATQYTYRVVVADGGTALYQLAQGADRPSVP</sequence>
<keyword evidence="4" id="KW-1185">Reference proteome</keyword>
<feature type="region of interest" description="Disordered" evidence="1">
    <location>
        <begin position="243"/>
        <end position="306"/>
    </location>
</feature>
<protein>
    <submittedName>
        <fullName evidence="3">Uncharacterized protein</fullName>
    </submittedName>
</protein>
<feature type="compositionally biased region" description="Low complexity" evidence="1">
    <location>
        <begin position="296"/>
        <end position="306"/>
    </location>
</feature>
<keyword evidence="2" id="KW-0812">Transmembrane</keyword>
<dbReference type="AlphaFoldDB" id="A0A512PFQ3"/>
<gene>
    <name evidence="3" type="ORF">CSO01_26970</name>
</gene>
<dbReference type="EMBL" id="BKAL01000010">
    <property type="protein sequence ID" value="GEP69982.1"/>
    <property type="molecule type" value="Genomic_DNA"/>
</dbReference>
<accession>A0A512PFQ3</accession>